<proteinExistence type="predicted"/>
<keyword evidence="2 4" id="KW-0472">Membrane</keyword>
<feature type="compositionally biased region" description="Low complexity" evidence="3">
    <location>
        <begin position="46"/>
        <end position="72"/>
    </location>
</feature>
<feature type="compositionally biased region" description="Acidic residues" evidence="3">
    <location>
        <begin position="88"/>
        <end position="99"/>
    </location>
</feature>
<feature type="compositionally biased region" description="Basic residues" evidence="3">
    <location>
        <begin position="1"/>
        <end position="19"/>
    </location>
</feature>
<comment type="subcellular location">
    <subcellularLocation>
        <location evidence="1">Membrane</location>
    </subcellularLocation>
</comment>
<keyword evidence="4" id="KW-1133">Transmembrane helix</keyword>
<dbReference type="EMBL" id="JBHLZU010000011">
    <property type="protein sequence ID" value="MFB9905298.1"/>
    <property type="molecule type" value="Genomic_DNA"/>
</dbReference>
<feature type="transmembrane region" description="Helical" evidence="4">
    <location>
        <begin position="111"/>
        <end position="134"/>
    </location>
</feature>
<accession>A0ABV5ZWP5</accession>
<sequence length="276" mass="29746">MTPPRRSRPTPAPRKRHVAGTRSRPAAAPRPEPAQAPEEPRDEPVAENAQVVEVEAAETVEPVETVAPAVIESAPESKPRAKHAAPEPEPEQPESEPETSEPAPAGEERPWWMLPAALVAVAVVFAALAVWFAAGAANERAASGVDNRALVDTGVTTEVAGQVTTAVQSVFSLDYADMGKAERTAKDVLTGKAVEQYNALFAEVRKLAPEQKIVLTTTTRQVGVKSVEGDRALVLVFADQHVERTADGRREDVPVQVTLTTERIDGRWRISDIVLR</sequence>
<dbReference type="InterPro" id="IPR032710">
    <property type="entry name" value="NTF2-like_dom_sf"/>
</dbReference>
<keyword evidence="6" id="KW-1185">Reference proteome</keyword>
<protein>
    <recommendedName>
        <fullName evidence="7">Mce-associated membrane protein</fullName>
    </recommendedName>
</protein>
<comment type="caution">
    <text evidence="5">The sequence shown here is derived from an EMBL/GenBank/DDBJ whole genome shotgun (WGS) entry which is preliminary data.</text>
</comment>
<evidence type="ECO:0000256" key="2">
    <source>
        <dbReference type="ARBA" id="ARBA00023136"/>
    </source>
</evidence>
<dbReference type="Proteomes" id="UP001589693">
    <property type="component" value="Unassembled WGS sequence"/>
</dbReference>
<dbReference type="PANTHER" id="PTHR37042:SF4">
    <property type="entry name" value="OUTER MEMBRANE PROTEIN RV1973"/>
    <property type="match status" value="1"/>
</dbReference>
<evidence type="ECO:0000313" key="6">
    <source>
        <dbReference type="Proteomes" id="UP001589693"/>
    </source>
</evidence>
<dbReference type="PANTHER" id="PTHR37042">
    <property type="entry name" value="OUTER MEMBRANE PROTEIN RV1973"/>
    <property type="match status" value="1"/>
</dbReference>
<dbReference type="RefSeq" id="WP_377852599.1">
    <property type="nucleotide sequence ID" value="NZ_JBHLZU010000011.1"/>
</dbReference>
<organism evidence="5 6">
    <name type="scientific">Allokutzneria oryzae</name>
    <dbReference type="NCBI Taxonomy" id="1378989"/>
    <lineage>
        <taxon>Bacteria</taxon>
        <taxon>Bacillati</taxon>
        <taxon>Actinomycetota</taxon>
        <taxon>Actinomycetes</taxon>
        <taxon>Pseudonocardiales</taxon>
        <taxon>Pseudonocardiaceae</taxon>
        <taxon>Allokutzneria</taxon>
    </lineage>
</organism>
<feature type="region of interest" description="Disordered" evidence="3">
    <location>
        <begin position="1"/>
        <end position="107"/>
    </location>
</feature>
<name>A0ABV5ZWP5_9PSEU</name>
<gene>
    <name evidence="5" type="ORF">ACFFQA_15295</name>
</gene>
<dbReference type="Gene3D" id="3.10.450.50">
    <property type="match status" value="1"/>
</dbReference>
<reference evidence="5 6" key="1">
    <citation type="submission" date="2024-09" db="EMBL/GenBank/DDBJ databases">
        <authorList>
            <person name="Sun Q."/>
            <person name="Mori K."/>
        </authorList>
    </citation>
    <scope>NUCLEOTIDE SEQUENCE [LARGE SCALE GENOMIC DNA]</scope>
    <source>
        <strain evidence="5 6">TBRC 7907</strain>
    </source>
</reference>
<evidence type="ECO:0008006" key="7">
    <source>
        <dbReference type="Google" id="ProtNLM"/>
    </source>
</evidence>
<keyword evidence="4" id="KW-0812">Transmembrane</keyword>
<evidence type="ECO:0000313" key="5">
    <source>
        <dbReference type="EMBL" id="MFB9905298.1"/>
    </source>
</evidence>
<evidence type="ECO:0000256" key="3">
    <source>
        <dbReference type="SAM" id="MobiDB-lite"/>
    </source>
</evidence>
<evidence type="ECO:0000256" key="1">
    <source>
        <dbReference type="ARBA" id="ARBA00004370"/>
    </source>
</evidence>
<dbReference type="SUPFAM" id="SSF54427">
    <property type="entry name" value="NTF2-like"/>
    <property type="match status" value="1"/>
</dbReference>
<evidence type="ECO:0000256" key="4">
    <source>
        <dbReference type="SAM" id="Phobius"/>
    </source>
</evidence>